<reference evidence="1" key="1">
    <citation type="submission" date="2020-11" db="EMBL/GenBank/DDBJ databases">
        <authorList>
            <consortium name="DOE Joint Genome Institute"/>
            <person name="Ahrendt S."/>
            <person name="Riley R."/>
            <person name="Andreopoulos W."/>
            <person name="LaButti K."/>
            <person name="Pangilinan J."/>
            <person name="Ruiz-duenas F.J."/>
            <person name="Barrasa J.M."/>
            <person name="Sanchez-Garcia M."/>
            <person name="Camarero S."/>
            <person name="Miyauchi S."/>
            <person name="Serrano A."/>
            <person name="Linde D."/>
            <person name="Babiker R."/>
            <person name="Drula E."/>
            <person name="Ayuso-Fernandez I."/>
            <person name="Pacheco R."/>
            <person name="Padilla G."/>
            <person name="Ferreira P."/>
            <person name="Barriuso J."/>
            <person name="Kellner H."/>
            <person name="Castanera R."/>
            <person name="Alfaro M."/>
            <person name="Ramirez L."/>
            <person name="Pisabarro A.G."/>
            <person name="Kuo A."/>
            <person name="Tritt A."/>
            <person name="Lipzen A."/>
            <person name="He G."/>
            <person name="Yan M."/>
            <person name="Ng V."/>
            <person name="Cullen D."/>
            <person name="Martin F."/>
            <person name="Rosso M.-N."/>
            <person name="Henrissat B."/>
            <person name="Hibbett D."/>
            <person name="Martinez A.T."/>
            <person name="Grigoriev I.V."/>
        </authorList>
    </citation>
    <scope>NUCLEOTIDE SEQUENCE</scope>
    <source>
        <strain evidence="1">AH 44721</strain>
    </source>
</reference>
<evidence type="ECO:0000313" key="2">
    <source>
        <dbReference type="Proteomes" id="UP000724874"/>
    </source>
</evidence>
<sequence>MVLLFLDVISEIIEYLYGDEESLTACALVSTELLHIARRVRFRHITLDIKTDDDDRMQNLAEMSSIIIPRMRVLTLYWSTKKNANRRFLSLILKRILSAAALNELHLYGRYKTFNHAGLIKLAQMDTLQIITLQQFKEVPATLISNRFNLTTFGIHGCTVSSSVPLLSFQQLYPINAIYKFDDLFPPDEHGILRPRMLSLGLCIEVHVVGSVALLKRSMGCLRKLEFLTHPQGLNVNNPPFTLPDVFDRNIHPRLLHGTCSLKFNIGDSLHHNSRRLESFRTRMQFEMDRLFPDAPPGIRVEAIIIKV</sequence>
<name>A0A9P5TEW4_GYMJU</name>
<gene>
    <name evidence="1" type="ORF">CPB84DRAFT_1753924</name>
</gene>
<dbReference type="EMBL" id="JADNYJ010000297">
    <property type="protein sequence ID" value="KAF8871658.1"/>
    <property type="molecule type" value="Genomic_DNA"/>
</dbReference>
<dbReference type="AlphaFoldDB" id="A0A9P5TEW4"/>
<dbReference type="Proteomes" id="UP000724874">
    <property type="component" value="Unassembled WGS sequence"/>
</dbReference>
<keyword evidence="2" id="KW-1185">Reference proteome</keyword>
<evidence type="ECO:0008006" key="3">
    <source>
        <dbReference type="Google" id="ProtNLM"/>
    </source>
</evidence>
<organism evidence="1 2">
    <name type="scientific">Gymnopilus junonius</name>
    <name type="common">Spectacular rustgill mushroom</name>
    <name type="synonym">Gymnopilus spectabilis subsp. junonius</name>
    <dbReference type="NCBI Taxonomy" id="109634"/>
    <lineage>
        <taxon>Eukaryota</taxon>
        <taxon>Fungi</taxon>
        <taxon>Dikarya</taxon>
        <taxon>Basidiomycota</taxon>
        <taxon>Agaricomycotina</taxon>
        <taxon>Agaricomycetes</taxon>
        <taxon>Agaricomycetidae</taxon>
        <taxon>Agaricales</taxon>
        <taxon>Agaricineae</taxon>
        <taxon>Hymenogastraceae</taxon>
        <taxon>Gymnopilus</taxon>
    </lineage>
</organism>
<evidence type="ECO:0000313" key="1">
    <source>
        <dbReference type="EMBL" id="KAF8871658.1"/>
    </source>
</evidence>
<accession>A0A9P5TEW4</accession>
<comment type="caution">
    <text evidence="1">The sequence shown here is derived from an EMBL/GenBank/DDBJ whole genome shotgun (WGS) entry which is preliminary data.</text>
</comment>
<proteinExistence type="predicted"/>
<protein>
    <recommendedName>
        <fullName evidence="3">F-box domain-containing protein</fullName>
    </recommendedName>
</protein>